<gene>
    <name evidence="1" type="ORF">CC78DRAFT_523755</name>
</gene>
<evidence type="ECO:0000313" key="2">
    <source>
        <dbReference type="Proteomes" id="UP000800093"/>
    </source>
</evidence>
<dbReference type="PANTHER" id="PTHR43591:SF10">
    <property type="entry name" value="ABC TRANSMEMBRANE TYPE-1 DOMAIN-CONTAINING PROTEIN-RELATED"/>
    <property type="match status" value="1"/>
</dbReference>
<proteinExistence type="predicted"/>
<dbReference type="EMBL" id="ML986689">
    <property type="protein sequence ID" value="KAF2260085.1"/>
    <property type="molecule type" value="Genomic_DNA"/>
</dbReference>
<sequence>MSAAAGDAEPVEVDPQVLNDDGSSFADFFEQRSSYTTSCSPSVTRYPLENGRRYHAFKHGSYPLPNDEREQERLNMAHHMLRKALGDRLFLAPCDKFHRVLDIGTGTGIWSIEMGDLYPQAEVLGNDLSPVQPTWVPPNVKFEVDDIESRWAFGIPFDFVFSRALSCAISDWPRLVKQAYSNLRPGGWVEFQDFDIEYYAEDGSYDQSSNTAKHTRLLLESARKAGKEPCPGPKLEGWVRDAGFKNVTHRKIKLPIGPWPKDECQKDLGNFNLTQTLEGIEAYSMRLFTSELRWEQEEVEVLCAKVRAELKHQKSANLMYDFHVVYGQKPKLIS</sequence>
<reference evidence="2" key="1">
    <citation type="journal article" date="2020" name="Stud. Mycol.">
        <title>101 Dothideomycetes genomes: A test case for predicting lifestyles and emergence of pathogens.</title>
        <authorList>
            <person name="Haridas S."/>
            <person name="Albert R."/>
            <person name="Binder M."/>
            <person name="Bloem J."/>
            <person name="LaButti K."/>
            <person name="Salamov A."/>
            <person name="Andreopoulos B."/>
            <person name="Baker S."/>
            <person name="Barry K."/>
            <person name="Bills G."/>
            <person name="Bluhm B."/>
            <person name="Cannon C."/>
            <person name="Castanera R."/>
            <person name="Culley D."/>
            <person name="Daum C."/>
            <person name="Ezra D."/>
            <person name="Gonzalez J."/>
            <person name="Henrissat B."/>
            <person name="Kuo A."/>
            <person name="Liang C."/>
            <person name="Lipzen A."/>
            <person name="Lutzoni F."/>
            <person name="Magnuson J."/>
            <person name="Mondo S."/>
            <person name="Nolan M."/>
            <person name="Ohm R."/>
            <person name="Pangilinan J."/>
            <person name="Park H.-J."/>
            <person name="Ramirez L."/>
            <person name="Alfaro M."/>
            <person name="Sun H."/>
            <person name="Tritt A."/>
            <person name="Yoshinaga Y."/>
            <person name="Zwiers L.-H."/>
            <person name="Turgeon B."/>
            <person name="Goodwin S."/>
            <person name="Spatafora J."/>
            <person name="Crous P."/>
            <person name="Grigoriev I."/>
        </authorList>
    </citation>
    <scope>NUCLEOTIDE SEQUENCE [LARGE SCALE GENOMIC DNA]</scope>
    <source>
        <strain evidence="2">CBS 304.66</strain>
    </source>
</reference>
<accession>A0A9P4MWD9</accession>
<keyword evidence="2" id="KW-1185">Reference proteome</keyword>
<comment type="caution">
    <text evidence="1">The sequence shown here is derived from an EMBL/GenBank/DDBJ whole genome shotgun (WGS) entry which is preliminary data.</text>
</comment>
<dbReference type="OrthoDB" id="2013972at2759"/>
<organism evidence="1 2">
    <name type="scientific">Lojkania enalia</name>
    <dbReference type="NCBI Taxonomy" id="147567"/>
    <lineage>
        <taxon>Eukaryota</taxon>
        <taxon>Fungi</taxon>
        <taxon>Dikarya</taxon>
        <taxon>Ascomycota</taxon>
        <taxon>Pezizomycotina</taxon>
        <taxon>Dothideomycetes</taxon>
        <taxon>Pleosporomycetidae</taxon>
        <taxon>Pleosporales</taxon>
        <taxon>Pleosporales incertae sedis</taxon>
        <taxon>Lojkania</taxon>
    </lineage>
</organism>
<dbReference type="CDD" id="cd02440">
    <property type="entry name" value="AdoMet_MTases"/>
    <property type="match status" value="1"/>
</dbReference>
<dbReference type="GO" id="GO:0032259">
    <property type="term" value="P:methylation"/>
    <property type="evidence" value="ECO:0007669"/>
    <property type="project" value="UniProtKB-KW"/>
</dbReference>
<dbReference type="AlphaFoldDB" id="A0A9P4MWD9"/>
<protein>
    <submittedName>
        <fullName evidence="1">TAM domain methyltransferase</fullName>
    </submittedName>
</protein>
<keyword evidence="1" id="KW-0808">Transferase</keyword>
<keyword evidence="1" id="KW-0489">Methyltransferase</keyword>
<dbReference type="Proteomes" id="UP000800093">
    <property type="component" value="Unassembled WGS sequence"/>
</dbReference>
<dbReference type="SUPFAM" id="SSF53335">
    <property type="entry name" value="S-adenosyl-L-methionine-dependent methyltransferases"/>
    <property type="match status" value="1"/>
</dbReference>
<dbReference type="InterPro" id="IPR029063">
    <property type="entry name" value="SAM-dependent_MTases_sf"/>
</dbReference>
<dbReference type="Pfam" id="PF13489">
    <property type="entry name" value="Methyltransf_23"/>
    <property type="match status" value="1"/>
</dbReference>
<name>A0A9P4MWD9_9PLEO</name>
<dbReference type="GO" id="GO:0008168">
    <property type="term" value="F:methyltransferase activity"/>
    <property type="evidence" value="ECO:0007669"/>
    <property type="project" value="UniProtKB-KW"/>
</dbReference>
<evidence type="ECO:0000313" key="1">
    <source>
        <dbReference type="EMBL" id="KAF2260085.1"/>
    </source>
</evidence>
<dbReference type="Gene3D" id="3.40.50.150">
    <property type="entry name" value="Vaccinia Virus protein VP39"/>
    <property type="match status" value="1"/>
</dbReference>
<dbReference type="PANTHER" id="PTHR43591">
    <property type="entry name" value="METHYLTRANSFERASE"/>
    <property type="match status" value="1"/>
</dbReference>